<evidence type="ECO:0000313" key="7">
    <source>
        <dbReference type="EMBL" id="EEB05495.2"/>
    </source>
</evidence>
<feature type="region of interest" description="Disordered" evidence="5">
    <location>
        <begin position="122"/>
        <end position="186"/>
    </location>
</feature>
<dbReference type="AlphaFoldDB" id="B6JVU4"/>
<dbReference type="STRING" id="402676.B6JVU4"/>
<dbReference type="OrthoDB" id="10264588at2759"/>
<keyword evidence="3" id="KW-0862">Zinc</keyword>
<keyword evidence="2 4" id="KW-0863">Zinc-finger</keyword>
<dbReference type="Gene3D" id="3.30.40.10">
    <property type="entry name" value="Zinc/RING finger domain, C3HC4 (zinc finger)"/>
    <property type="match status" value="1"/>
</dbReference>
<feature type="compositionally biased region" description="Low complexity" evidence="5">
    <location>
        <begin position="158"/>
        <end position="169"/>
    </location>
</feature>
<evidence type="ECO:0000259" key="6">
    <source>
        <dbReference type="PROSITE" id="PS50016"/>
    </source>
</evidence>
<dbReference type="JaponicusDB" id="SJAG_00510"/>
<dbReference type="InterPro" id="IPR019787">
    <property type="entry name" value="Znf_PHD-finger"/>
</dbReference>
<protein>
    <recommendedName>
        <fullName evidence="6">PHD-type domain-containing protein</fullName>
    </recommendedName>
</protein>
<evidence type="ECO:0000256" key="3">
    <source>
        <dbReference type="ARBA" id="ARBA00022833"/>
    </source>
</evidence>
<dbReference type="RefSeq" id="XP_002171788.2">
    <property type="nucleotide sequence ID" value="XM_002171752.2"/>
</dbReference>
<dbReference type="eggNOG" id="KOG1973">
    <property type="taxonomic scope" value="Eukaryota"/>
</dbReference>
<dbReference type="InterPro" id="IPR001965">
    <property type="entry name" value="Znf_PHD"/>
</dbReference>
<dbReference type="SUPFAM" id="SSF57903">
    <property type="entry name" value="FYVE/PHD zinc finger"/>
    <property type="match status" value="1"/>
</dbReference>
<name>B6JVU4_SCHJY</name>
<dbReference type="InterPro" id="IPR013083">
    <property type="entry name" value="Znf_RING/FYVE/PHD"/>
</dbReference>
<dbReference type="EMBL" id="KE651166">
    <property type="protein sequence ID" value="EEB05495.2"/>
    <property type="molecule type" value="Genomic_DNA"/>
</dbReference>
<sequence length="245" mass="28408">MRKTEAKKRMKHPEAISSFCDALNQFGNLNKSFLEKIQDIQTNTLEMRHHIDQTVENCLDNSQLSRYSLDYLQFLLQRNKSTTDNKVTLSLYAKLITNNEILKIDDAFADMERTLPYFLFPKKDDESKQNNSKQTLRQTTGRVLRRRTRSRVAPKYLQNTDDSSSQTNSSDEDYESGNSASLTAHSQVPSSLSEQNGCYCDGQEFGQVVYCSNTNCERHWFHLACLHMEDYPSKQWICDRCLEKA</sequence>
<dbReference type="PROSITE" id="PS01359">
    <property type="entry name" value="ZF_PHD_1"/>
    <property type="match status" value="1"/>
</dbReference>
<evidence type="ECO:0000256" key="4">
    <source>
        <dbReference type="PROSITE-ProRule" id="PRU00146"/>
    </source>
</evidence>
<dbReference type="Proteomes" id="UP000001744">
    <property type="component" value="Unassembled WGS sequence"/>
</dbReference>
<reference evidence="7 8" key="1">
    <citation type="journal article" date="2011" name="Science">
        <title>Comparative functional genomics of the fission yeasts.</title>
        <authorList>
            <person name="Rhind N."/>
            <person name="Chen Z."/>
            <person name="Yassour M."/>
            <person name="Thompson D.A."/>
            <person name="Haas B.J."/>
            <person name="Habib N."/>
            <person name="Wapinski I."/>
            <person name="Roy S."/>
            <person name="Lin M.F."/>
            <person name="Heiman D.I."/>
            <person name="Young S.K."/>
            <person name="Furuya K."/>
            <person name="Guo Y."/>
            <person name="Pidoux A."/>
            <person name="Chen H.M."/>
            <person name="Robbertse B."/>
            <person name="Goldberg J.M."/>
            <person name="Aoki K."/>
            <person name="Bayne E.H."/>
            <person name="Berlin A.M."/>
            <person name="Desjardins C.A."/>
            <person name="Dobbs E."/>
            <person name="Dukaj L."/>
            <person name="Fan L."/>
            <person name="FitzGerald M.G."/>
            <person name="French C."/>
            <person name="Gujja S."/>
            <person name="Hansen K."/>
            <person name="Keifenheim D."/>
            <person name="Levin J.Z."/>
            <person name="Mosher R.A."/>
            <person name="Mueller C.A."/>
            <person name="Pfiffner J."/>
            <person name="Priest M."/>
            <person name="Russ C."/>
            <person name="Smialowska A."/>
            <person name="Swoboda P."/>
            <person name="Sykes S.M."/>
            <person name="Vaughn M."/>
            <person name="Vengrova S."/>
            <person name="Yoder R."/>
            <person name="Zeng Q."/>
            <person name="Allshire R."/>
            <person name="Baulcombe D."/>
            <person name="Birren B.W."/>
            <person name="Brown W."/>
            <person name="Ekwall K."/>
            <person name="Kellis M."/>
            <person name="Leatherwood J."/>
            <person name="Levin H."/>
            <person name="Margalit H."/>
            <person name="Martienssen R."/>
            <person name="Nieduszynski C.A."/>
            <person name="Spatafora J.W."/>
            <person name="Friedman N."/>
            <person name="Dalgaard J.Z."/>
            <person name="Baumann P."/>
            <person name="Niki H."/>
            <person name="Regev A."/>
            <person name="Nusbaum C."/>
        </authorList>
    </citation>
    <scope>NUCLEOTIDE SEQUENCE [LARGE SCALE GENOMIC DNA]</scope>
    <source>
        <strain evidence="8">yFS275 / FY16936</strain>
    </source>
</reference>
<dbReference type="InterPro" id="IPR019786">
    <property type="entry name" value="Zinc_finger_PHD-type_CS"/>
</dbReference>
<proteinExistence type="predicted"/>
<keyword evidence="8" id="KW-1185">Reference proteome</keyword>
<feature type="domain" description="PHD-type" evidence="6">
    <location>
        <begin position="195"/>
        <end position="244"/>
    </location>
</feature>
<keyword evidence="1" id="KW-0479">Metal-binding</keyword>
<dbReference type="PROSITE" id="PS50016">
    <property type="entry name" value="ZF_PHD_2"/>
    <property type="match status" value="1"/>
</dbReference>
<dbReference type="InterPro" id="IPR011011">
    <property type="entry name" value="Znf_FYVE_PHD"/>
</dbReference>
<organism evidence="7 8">
    <name type="scientific">Schizosaccharomyces japonicus (strain yFS275 / FY16936)</name>
    <name type="common">Fission yeast</name>
    <dbReference type="NCBI Taxonomy" id="402676"/>
    <lineage>
        <taxon>Eukaryota</taxon>
        <taxon>Fungi</taxon>
        <taxon>Dikarya</taxon>
        <taxon>Ascomycota</taxon>
        <taxon>Taphrinomycotina</taxon>
        <taxon>Schizosaccharomycetes</taxon>
        <taxon>Schizosaccharomycetales</taxon>
        <taxon>Schizosaccharomycetaceae</taxon>
        <taxon>Schizosaccharomyces</taxon>
    </lineage>
</organism>
<dbReference type="OMA" id="NTNCERH"/>
<dbReference type="HOGENOM" id="CLU_1134127_0_0_1"/>
<dbReference type="GO" id="GO:0032991">
    <property type="term" value="C:protein-containing complex"/>
    <property type="evidence" value="ECO:0007669"/>
    <property type="project" value="UniProtKB-ARBA"/>
</dbReference>
<evidence type="ECO:0000313" key="8">
    <source>
        <dbReference type="Proteomes" id="UP000001744"/>
    </source>
</evidence>
<gene>
    <name evidence="7" type="ORF">SJAG_00510</name>
</gene>
<feature type="compositionally biased region" description="Polar residues" evidence="5">
    <location>
        <begin position="176"/>
        <end position="186"/>
    </location>
</feature>
<dbReference type="VEuPathDB" id="FungiDB:SJAG_00510"/>
<accession>B6JVU4</accession>
<dbReference type="SMART" id="SM00249">
    <property type="entry name" value="PHD"/>
    <property type="match status" value="1"/>
</dbReference>
<dbReference type="GO" id="GO:0008270">
    <property type="term" value="F:zinc ion binding"/>
    <property type="evidence" value="ECO:0007669"/>
    <property type="project" value="UniProtKB-KW"/>
</dbReference>
<evidence type="ECO:0000256" key="1">
    <source>
        <dbReference type="ARBA" id="ARBA00022723"/>
    </source>
</evidence>
<feature type="compositionally biased region" description="Basic residues" evidence="5">
    <location>
        <begin position="143"/>
        <end position="152"/>
    </location>
</feature>
<evidence type="ECO:0000256" key="2">
    <source>
        <dbReference type="ARBA" id="ARBA00022771"/>
    </source>
</evidence>
<dbReference type="GeneID" id="7048009"/>
<evidence type="ECO:0000256" key="5">
    <source>
        <dbReference type="SAM" id="MobiDB-lite"/>
    </source>
</evidence>